<dbReference type="Gene3D" id="3.40.1010.10">
    <property type="entry name" value="Cobalt-precorrin-4 Transmethylase, Domain 1"/>
    <property type="match status" value="1"/>
</dbReference>
<dbReference type="Pfam" id="PF00590">
    <property type="entry name" value="TP_methylase"/>
    <property type="match status" value="1"/>
</dbReference>
<feature type="domain" description="Tetrapyrrole methylase" evidence="2">
    <location>
        <begin position="30"/>
        <end position="132"/>
    </location>
</feature>
<dbReference type="InterPro" id="IPR014777">
    <property type="entry name" value="4pyrrole_Mease_sub1"/>
</dbReference>
<keyword evidence="3" id="KW-0489">Methyltransferase</keyword>
<feature type="compositionally biased region" description="Pro residues" evidence="1">
    <location>
        <begin position="133"/>
        <end position="144"/>
    </location>
</feature>
<dbReference type="InterPro" id="IPR000878">
    <property type="entry name" value="4pyrrol_Mease"/>
</dbReference>
<keyword evidence="4" id="KW-1185">Reference proteome</keyword>
<dbReference type="RefSeq" id="WP_379582986.1">
    <property type="nucleotide sequence ID" value="NZ_JBHSQW010000009.1"/>
</dbReference>
<gene>
    <name evidence="3" type="ORF">ACFQE5_04285</name>
</gene>
<name>A0ABW1IYK7_9PSEU</name>
<dbReference type="GO" id="GO:0032259">
    <property type="term" value="P:methylation"/>
    <property type="evidence" value="ECO:0007669"/>
    <property type="project" value="UniProtKB-KW"/>
</dbReference>
<dbReference type="Proteomes" id="UP001596302">
    <property type="component" value="Unassembled WGS sequence"/>
</dbReference>
<protein>
    <submittedName>
        <fullName evidence="3">SAM-dependent methyltransferase</fullName>
    </submittedName>
</protein>
<keyword evidence="3" id="KW-0808">Transferase</keyword>
<reference evidence="4" key="1">
    <citation type="journal article" date="2019" name="Int. J. Syst. Evol. Microbiol.">
        <title>The Global Catalogue of Microorganisms (GCM) 10K type strain sequencing project: providing services to taxonomists for standard genome sequencing and annotation.</title>
        <authorList>
            <consortium name="The Broad Institute Genomics Platform"/>
            <consortium name="The Broad Institute Genome Sequencing Center for Infectious Disease"/>
            <person name="Wu L."/>
            <person name="Ma J."/>
        </authorList>
    </citation>
    <scope>NUCLEOTIDE SEQUENCE [LARGE SCALE GENOMIC DNA]</scope>
    <source>
        <strain evidence="4">CCM 8391</strain>
    </source>
</reference>
<proteinExistence type="predicted"/>
<sequence length="153" mass="16779">MDGDRPRLHRRSPVFQPCPRVLRRRYRGTLIGLGVGQGESDRPAAGLDHLADADVVFASCAAETTVLFYAEAWRVEQIGGRLGRRIAEWFAAHPGGTAVFATLGDPAQHRPLHALARRLPGVRVEHVPGVTILPPPRRPLPRLPGPSLRRTAE</sequence>
<accession>A0ABW1IYK7</accession>
<feature type="region of interest" description="Disordered" evidence="1">
    <location>
        <begin position="133"/>
        <end position="153"/>
    </location>
</feature>
<evidence type="ECO:0000256" key="1">
    <source>
        <dbReference type="SAM" id="MobiDB-lite"/>
    </source>
</evidence>
<organism evidence="3 4">
    <name type="scientific">Pseudonocardia hispaniensis</name>
    <dbReference type="NCBI Taxonomy" id="904933"/>
    <lineage>
        <taxon>Bacteria</taxon>
        <taxon>Bacillati</taxon>
        <taxon>Actinomycetota</taxon>
        <taxon>Actinomycetes</taxon>
        <taxon>Pseudonocardiales</taxon>
        <taxon>Pseudonocardiaceae</taxon>
        <taxon>Pseudonocardia</taxon>
    </lineage>
</organism>
<dbReference type="SUPFAM" id="SSF53790">
    <property type="entry name" value="Tetrapyrrole methylase"/>
    <property type="match status" value="1"/>
</dbReference>
<comment type="caution">
    <text evidence="3">The sequence shown here is derived from an EMBL/GenBank/DDBJ whole genome shotgun (WGS) entry which is preliminary data.</text>
</comment>
<evidence type="ECO:0000313" key="3">
    <source>
        <dbReference type="EMBL" id="MFC5993432.1"/>
    </source>
</evidence>
<evidence type="ECO:0000313" key="4">
    <source>
        <dbReference type="Proteomes" id="UP001596302"/>
    </source>
</evidence>
<evidence type="ECO:0000259" key="2">
    <source>
        <dbReference type="Pfam" id="PF00590"/>
    </source>
</evidence>
<dbReference type="GO" id="GO:0008168">
    <property type="term" value="F:methyltransferase activity"/>
    <property type="evidence" value="ECO:0007669"/>
    <property type="project" value="UniProtKB-KW"/>
</dbReference>
<dbReference type="InterPro" id="IPR035996">
    <property type="entry name" value="4pyrrol_Methylase_sf"/>
</dbReference>
<dbReference type="EMBL" id="JBHSQW010000009">
    <property type="protein sequence ID" value="MFC5993432.1"/>
    <property type="molecule type" value="Genomic_DNA"/>
</dbReference>